<dbReference type="PANTHER" id="PTHR30502:SF0">
    <property type="entry name" value="PHOSPHOENOLPYRUVATE CARBOXYLASE FAMILY PROTEIN"/>
    <property type="match status" value="1"/>
</dbReference>
<dbReference type="GO" id="GO:0046872">
    <property type="term" value="F:metal ion binding"/>
    <property type="evidence" value="ECO:0007669"/>
    <property type="project" value="UniProtKB-KW"/>
</dbReference>
<dbReference type="EMBL" id="FOXV01000007">
    <property type="protein sequence ID" value="SFQ50405.1"/>
    <property type="molecule type" value="Genomic_DNA"/>
</dbReference>
<keyword evidence="5" id="KW-0670">Pyruvate</keyword>
<comment type="cofactor">
    <cofactor evidence="1">
        <name>a divalent metal cation</name>
        <dbReference type="ChEBI" id="CHEBI:60240"/>
    </cofactor>
</comment>
<keyword evidence="3" id="KW-0479">Metal-binding</keyword>
<evidence type="ECO:0000256" key="1">
    <source>
        <dbReference type="ARBA" id="ARBA00001968"/>
    </source>
</evidence>
<dbReference type="PANTHER" id="PTHR30502">
    <property type="entry name" value="2-KETO-3-DEOXY-L-RHAMNONATE ALDOLASE"/>
    <property type="match status" value="1"/>
</dbReference>
<sequence>MSAPKNPFKDALAQGQRQIGLWMGLADPYASEIVARSGFDWVLIDGEHSPNDLAAIVRQVQVIEPHTHPVVRLPMGESWLIKQVLDTGVQSLLIPMVNSAAEARALVRAMRYPPEGIRGMGGALARATNFGRTPDYAATANDEMCLIVQIETGAALEALDEILEVEGVDGVFVGPADLSADLGFPGRADAPEMRKVVAETLGRIAASGKAAGIIDFSEDAIEGHFDAGAQFVAVGSDVTFLSRGLSALSAKWRAS</sequence>
<evidence type="ECO:0000256" key="4">
    <source>
        <dbReference type="ARBA" id="ARBA00023239"/>
    </source>
</evidence>
<evidence type="ECO:0000256" key="2">
    <source>
        <dbReference type="ARBA" id="ARBA00005568"/>
    </source>
</evidence>
<evidence type="ECO:0000313" key="10">
    <source>
        <dbReference type="Proteomes" id="UP000243106"/>
    </source>
</evidence>
<dbReference type="InterPro" id="IPR050251">
    <property type="entry name" value="HpcH-HpaI_aldolase"/>
</dbReference>
<name>A0A1I5Z240_9RHOB</name>
<keyword evidence="4" id="KW-0456">Lyase</keyword>
<evidence type="ECO:0000256" key="6">
    <source>
        <dbReference type="ARBA" id="ARBA00045074"/>
    </source>
</evidence>
<dbReference type="GO" id="GO:0016832">
    <property type="term" value="F:aldehyde-lyase activity"/>
    <property type="evidence" value="ECO:0007669"/>
    <property type="project" value="UniProtKB-ARBA"/>
</dbReference>
<dbReference type="Pfam" id="PF03328">
    <property type="entry name" value="HpcH_HpaI"/>
    <property type="match status" value="1"/>
</dbReference>
<reference evidence="10" key="1">
    <citation type="submission" date="2016-10" db="EMBL/GenBank/DDBJ databases">
        <authorList>
            <person name="Varghese N."/>
            <person name="Submissions S."/>
        </authorList>
    </citation>
    <scope>NUCLEOTIDE SEQUENCE [LARGE SCALE GENOMIC DNA]</scope>
    <source>
        <strain evidence="10">JCM 10271</strain>
    </source>
</reference>
<proteinExistence type="inferred from homology"/>
<accession>A0A1I5Z240</accession>
<dbReference type="Gene3D" id="3.20.20.60">
    <property type="entry name" value="Phosphoenolpyruvate-binding domains"/>
    <property type="match status" value="1"/>
</dbReference>
<gene>
    <name evidence="9" type="ORF">SAMN05421853_107152</name>
</gene>
<dbReference type="GO" id="GO:0005737">
    <property type="term" value="C:cytoplasm"/>
    <property type="evidence" value="ECO:0007669"/>
    <property type="project" value="UniProtKB-ARBA"/>
</dbReference>
<feature type="domain" description="HpcH/HpaI aldolase/citrate lyase" evidence="8">
    <location>
        <begin position="18"/>
        <end position="240"/>
    </location>
</feature>
<dbReference type="InterPro" id="IPR015813">
    <property type="entry name" value="Pyrv/PenolPyrv_kinase-like_dom"/>
</dbReference>
<comment type="catalytic activity">
    <reaction evidence="6">
        <text>D-glyceraldehyde + pyruvate = 2-dehydro-3-deoxy-L-galactonate</text>
        <dbReference type="Rhea" id="RHEA:80055"/>
        <dbReference type="ChEBI" id="CHEBI:15361"/>
        <dbReference type="ChEBI" id="CHEBI:17378"/>
        <dbReference type="ChEBI" id="CHEBI:75545"/>
    </reaction>
</comment>
<dbReference type="STRING" id="93684.SAMN05421853_107152"/>
<dbReference type="RefSeq" id="WP_093012174.1">
    <property type="nucleotide sequence ID" value="NZ_FOXV01000007.1"/>
</dbReference>
<dbReference type="Proteomes" id="UP000243106">
    <property type="component" value="Unassembled WGS sequence"/>
</dbReference>
<keyword evidence="10" id="KW-1185">Reference proteome</keyword>
<organism evidence="9 10">
    <name type="scientific">Roseivivax halotolerans</name>
    <dbReference type="NCBI Taxonomy" id="93684"/>
    <lineage>
        <taxon>Bacteria</taxon>
        <taxon>Pseudomonadati</taxon>
        <taxon>Pseudomonadota</taxon>
        <taxon>Alphaproteobacteria</taxon>
        <taxon>Rhodobacterales</taxon>
        <taxon>Roseobacteraceae</taxon>
        <taxon>Roseivivax</taxon>
    </lineage>
</organism>
<dbReference type="SUPFAM" id="SSF51621">
    <property type="entry name" value="Phosphoenolpyruvate/pyruvate domain"/>
    <property type="match status" value="1"/>
</dbReference>
<evidence type="ECO:0000256" key="3">
    <source>
        <dbReference type="ARBA" id="ARBA00022723"/>
    </source>
</evidence>
<evidence type="ECO:0000259" key="8">
    <source>
        <dbReference type="Pfam" id="PF03328"/>
    </source>
</evidence>
<dbReference type="InterPro" id="IPR040442">
    <property type="entry name" value="Pyrv_kinase-like_dom_sf"/>
</dbReference>
<comment type="similarity">
    <text evidence="2">Belongs to the HpcH/HpaI aldolase family.</text>
</comment>
<dbReference type="FunFam" id="3.20.20.60:FF:000004">
    <property type="entry name" value="5-keto-4-deoxy-D-glucarate aldolase"/>
    <property type="match status" value="1"/>
</dbReference>
<evidence type="ECO:0000313" key="9">
    <source>
        <dbReference type="EMBL" id="SFQ50405.1"/>
    </source>
</evidence>
<evidence type="ECO:0000256" key="7">
    <source>
        <dbReference type="ARBA" id="ARBA00068169"/>
    </source>
</evidence>
<evidence type="ECO:0000256" key="5">
    <source>
        <dbReference type="ARBA" id="ARBA00023317"/>
    </source>
</evidence>
<dbReference type="InterPro" id="IPR005000">
    <property type="entry name" value="Aldolase/citrate-lyase_domain"/>
</dbReference>
<dbReference type="AlphaFoldDB" id="A0A1I5Z240"/>
<protein>
    <recommendedName>
        <fullName evidence="7">Hydroxypyruvate/pyruvate aldolase</fullName>
    </recommendedName>
</protein>